<dbReference type="AlphaFoldDB" id="A0A1M5JGE3"/>
<name>A0A1M5JGE3_9FIRM</name>
<dbReference type="InterPro" id="IPR001626">
    <property type="entry name" value="ABC_TroCD"/>
</dbReference>
<dbReference type="PANTHER" id="PTHR30477">
    <property type="entry name" value="ABC-TRANSPORTER METAL-BINDING PROTEIN"/>
    <property type="match status" value="1"/>
</dbReference>
<accession>A0A1M5JGE3</accession>
<dbReference type="OrthoDB" id="9798540at2"/>
<feature type="transmembrane region" description="Helical" evidence="7">
    <location>
        <begin position="89"/>
        <end position="112"/>
    </location>
</feature>
<feature type="transmembrane region" description="Helical" evidence="7">
    <location>
        <begin position="173"/>
        <end position="203"/>
    </location>
</feature>
<evidence type="ECO:0000256" key="5">
    <source>
        <dbReference type="ARBA" id="ARBA00023136"/>
    </source>
</evidence>
<dbReference type="Gene3D" id="1.10.3470.10">
    <property type="entry name" value="ABC transporter involved in vitamin B12 uptake, BtuC"/>
    <property type="match status" value="1"/>
</dbReference>
<evidence type="ECO:0000256" key="2">
    <source>
        <dbReference type="ARBA" id="ARBA00008034"/>
    </source>
</evidence>
<evidence type="ECO:0000256" key="1">
    <source>
        <dbReference type="ARBA" id="ARBA00004141"/>
    </source>
</evidence>
<evidence type="ECO:0000256" key="7">
    <source>
        <dbReference type="SAM" id="Phobius"/>
    </source>
</evidence>
<evidence type="ECO:0000256" key="6">
    <source>
        <dbReference type="RuleBase" id="RU003943"/>
    </source>
</evidence>
<feature type="transmembrane region" description="Helical" evidence="7">
    <location>
        <begin position="12"/>
        <end position="33"/>
    </location>
</feature>
<dbReference type="Pfam" id="PF00950">
    <property type="entry name" value="ABC-3"/>
    <property type="match status" value="1"/>
</dbReference>
<feature type="transmembrane region" description="Helical" evidence="7">
    <location>
        <begin position="215"/>
        <end position="236"/>
    </location>
</feature>
<dbReference type="SUPFAM" id="SSF81345">
    <property type="entry name" value="ABC transporter involved in vitamin B12 uptake, BtuC"/>
    <property type="match status" value="1"/>
</dbReference>
<evidence type="ECO:0000313" key="9">
    <source>
        <dbReference type="Proteomes" id="UP000242329"/>
    </source>
</evidence>
<keyword evidence="6" id="KW-0813">Transport</keyword>
<proteinExistence type="inferred from homology"/>
<keyword evidence="3 6" id="KW-0812">Transmembrane</keyword>
<dbReference type="GO" id="GO:0055085">
    <property type="term" value="P:transmembrane transport"/>
    <property type="evidence" value="ECO:0007669"/>
    <property type="project" value="InterPro"/>
</dbReference>
<reference evidence="9" key="1">
    <citation type="submission" date="2016-11" db="EMBL/GenBank/DDBJ databases">
        <authorList>
            <person name="Varghese N."/>
            <person name="Submissions S."/>
        </authorList>
    </citation>
    <scope>NUCLEOTIDE SEQUENCE [LARGE SCALE GENOMIC DNA]</scope>
    <source>
        <strain evidence="9">DSM 11003</strain>
    </source>
</reference>
<dbReference type="GO" id="GO:0010043">
    <property type="term" value="P:response to zinc ion"/>
    <property type="evidence" value="ECO:0007669"/>
    <property type="project" value="TreeGrafter"/>
</dbReference>
<sequence length="283" mass="30967">MMDFLQYDFARQAMLAGVLVSIACGVVGTYVVVKRIVFISGSMAHIAYGGIGLGYFLGINPIWGAFAFTALSAWGIGFINYRAGQKEDTIIGIMWAASMALGIILIQMSAGYTADLMSYLFGNILTVPREDLIFTGVLDIIILLVVYCFFEEFRAVAFDEEFARTVGVNTEKIYLLLLFLIAMTVVVMIRAVGVILVIALLTIPPTIAAQYTSSISRMMLISVLLGSIFTVGGLWLSFYLDLASGATMVLLAVAGFFISLALRGIKNRRLMVVEERNNFYENG</sequence>
<feature type="transmembrane region" description="Helical" evidence="7">
    <location>
        <begin position="53"/>
        <end position="77"/>
    </location>
</feature>
<dbReference type="STRING" id="1123382.SAMN02745221_00111"/>
<feature type="transmembrane region" description="Helical" evidence="7">
    <location>
        <begin position="242"/>
        <end position="262"/>
    </location>
</feature>
<gene>
    <name evidence="8" type="ORF">SAMN02745221_00111</name>
</gene>
<dbReference type="EMBL" id="FQWY01000002">
    <property type="protein sequence ID" value="SHG39617.1"/>
    <property type="molecule type" value="Genomic_DNA"/>
</dbReference>
<keyword evidence="9" id="KW-1185">Reference proteome</keyword>
<evidence type="ECO:0000256" key="3">
    <source>
        <dbReference type="ARBA" id="ARBA00022692"/>
    </source>
</evidence>
<dbReference type="InterPro" id="IPR037294">
    <property type="entry name" value="ABC_BtuC-like"/>
</dbReference>
<organism evidence="8 9">
    <name type="scientific">Thermosyntropha lipolytica DSM 11003</name>
    <dbReference type="NCBI Taxonomy" id="1123382"/>
    <lineage>
        <taxon>Bacteria</taxon>
        <taxon>Bacillati</taxon>
        <taxon>Bacillota</taxon>
        <taxon>Clostridia</taxon>
        <taxon>Eubacteriales</taxon>
        <taxon>Syntrophomonadaceae</taxon>
        <taxon>Thermosyntropha</taxon>
    </lineage>
</organism>
<keyword evidence="5 7" id="KW-0472">Membrane</keyword>
<evidence type="ECO:0000313" key="8">
    <source>
        <dbReference type="EMBL" id="SHG39617.1"/>
    </source>
</evidence>
<protein>
    <submittedName>
        <fullName evidence="8">Zinc transport system permease protein</fullName>
    </submittedName>
</protein>
<feature type="transmembrane region" description="Helical" evidence="7">
    <location>
        <begin position="132"/>
        <end position="153"/>
    </location>
</feature>
<evidence type="ECO:0000256" key="4">
    <source>
        <dbReference type="ARBA" id="ARBA00022989"/>
    </source>
</evidence>
<dbReference type="PANTHER" id="PTHR30477:SF18">
    <property type="entry name" value="METAL TRANSPORT SYSTEM MEMBRANE PROTEIN CT_417-RELATED"/>
    <property type="match status" value="1"/>
</dbReference>
<keyword evidence="4 7" id="KW-1133">Transmembrane helix</keyword>
<dbReference type="RefSeq" id="WP_073088876.1">
    <property type="nucleotide sequence ID" value="NZ_FQWY01000002.1"/>
</dbReference>
<comment type="subcellular location">
    <subcellularLocation>
        <location evidence="6">Cell membrane</location>
        <topology evidence="6">Multi-pass membrane protein</topology>
    </subcellularLocation>
    <subcellularLocation>
        <location evidence="1">Membrane</location>
        <topology evidence="1">Multi-pass membrane protein</topology>
    </subcellularLocation>
</comment>
<dbReference type="CDD" id="cd06550">
    <property type="entry name" value="TM_ABC_iron-siderophores_like"/>
    <property type="match status" value="1"/>
</dbReference>
<dbReference type="Proteomes" id="UP000242329">
    <property type="component" value="Unassembled WGS sequence"/>
</dbReference>
<dbReference type="GO" id="GO:0043190">
    <property type="term" value="C:ATP-binding cassette (ABC) transporter complex"/>
    <property type="evidence" value="ECO:0007669"/>
    <property type="project" value="InterPro"/>
</dbReference>
<comment type="similarity">
    <text evidence="2 6">Belongs to the ABC-3 integral membrane protein family.</text>
</comment>